<dbReference type="RefSeq" id="WP_125021935.1">
    <property type="nucleotide sequence ID" value="NZ_CP034159.1"/>
</dbReference>
<accession>A0A3G8XEX5</accession>
<dbReference type="AlphaFoldDB" id="A0A3G8XEX5"/>
<protein>
    <submittedName>
        <fullName evidence="1">Uncharacterized protein</fullName>
    </submittedName>
</protein>
<dbReference type="KEGG" id="ccas:EIB73_01460"/>
<gene>
    <name evidence="1" type="ORF">EIB73_01460</name>
</gene>
<dbReference type="EMBL" id="CP034159">
    <property type="protein sequence ID" value="AZI31920.1"/>
    <property type="molecule type" value="Genomic_DNA"/>
</dbReference>
<sequence>MCTISEKIILCTCEIKNVDNLKHYWILFRYDPEQGELFVGEPLGLYEFLQAENPKNTAFLLDKLNTENLFDQPLEFKGKDRLQISIHFKENEYATDFGFEYKNGKWKILEFDFFDWKSEHVEIKEGKIKNALSRKK</sequence>
<dbReference type="Proteomes" id="UP000270185">
    <property type="component" value="Chromosome"/>
</dbReference>
<keyword evidence="2" id="KW-1185">Reference proteome</keyword>
<reference evidence="2" key="1">
    <citation type="submission" date="2018-11" db="EMBL/GenBank/DDBJ databases">
        <title>Proposal to divide the Flavobacteriaceae and reorganize its genera based on Amino Acid Identity values calculated from whole genome sequences.</title>
        <authorList>
            <person name="Nicholson A.C."/>
            <person name="Gulvik C.A."/>
            <person name="Whitney A.M."/>
            <person name="Humrighouse B.W."/>
            <person name="Bell M."/>
            <person name="Holmes B."/>
            <person name="Steigerwalt A.G."/>
            <person name="Villarma A."/>
            <person name="Sheth M."/>
            <person name="Batra D."/>
            <person name="Pryor J."/>
            <person name="Bernardet J.-F."/>
            <person name="Hugo C."/>
            <person name="Kampfer P."/>
            <person name="Newman J.D."/>
            <person name="McQuiston J.R."/>
        </authorList>
    </citation>
    <scope>NUCLEOTIDE SEQUENCE [LARGE SCALE GENOMIC DNA]</scope>
    <source>
        <strain evidence="2">G0081</strain>
    </source>
</reference>
<name>A0A3G8XEX5_9FLAO</name>
<organism evidence="1 2">
    <name type="scientific">Kaistella carnis</name>
    <dbReference type="NCBI Taxonomy" id="1241979"/>
    <lineage>
        <taxon>Bacteria</taxon>
        <taxon>Pseudomonadati</taxon>
        <taxon>Bacteroidota</taxon>
        <taxon>Flavobacteriia</taxon>
        <taxon>Flavobacteriales</taxon>
        <taxon>Weeksellaceae</taxon>
        <taxon>Chryseobacterium group</taxon>
        <taxon>Kaistella</taxon>
    </lineage>
</organism>
<evidence type="ECO:0000313" key="2">
    <source>
        <dbReference type="Proteomes" id="UP000270185"/>
    </source>
</evidence>
<proteinExistence type="predicted"/>
<dbReference type="OrthoDB" id="1359750at2"/>
<evidence type="ECO:0000313" key="1">
    <source>
        <dbReference type="EMBL" id="AZI31920.1"/>
    </source>
</evidence>